<dbReference type="EMBL" id="AONG01000017">
    <property type="protein sequence ID" value="KIQ68120.1"/>
    <property type="molecule type" value="Genomic_DNA"/>
</dbReference>
<feature type="domain" description="Luciferase-like" evidence="2">
    <location>
        <begin position="9"/>
        <end position="294"/>
    </location>
</feature>
<dbReference type="InterPro" id="IPR023907">
    <property type="entry name" value="Non-F420_Flavin_OxRdtase"/>
</dbReference>
<dbReference type="InterPro" id="IPR019945">
    <property type="entry name" value="F420_G6P_DH-rel"/>
</dbReference>
<keyword evidence="1" id="KW-0560">Oxidoreductase</keyword>
<dbReference type="Proteomes" id="UP000035100">
    <property type="component" value="Unassembled WGS sequence"/>
</dbReference>
<dbReference type="PANTHER" id="PTHR43244">
    <property type="match status" value="1"/>
</dbReference>
<dbReference type="GO" id="GO:0016705">
    <property type="term" value="F:oxidoreductase activity, acting on paired donors, with incorporation or reduction of molecular oxygen"/>
    <property type="evidence" value="ECO:0007669"/>
    <property type="project" value="InterPro"/>
</dbReference>
<comment type="caution">
    <text evidence="3">The sequence shown here is derived from an EMBL/GenBank/DDBJ whole genome shotgun (WGS) entry which is preliminary data.</text>
</comment>
<dbReference type="Pfam" id="PF00296">
    <property type="entry name" value="Bac_luciferase"/>
    <property type="match status" value="1"/>
</dbReference>
<dbReference type="InterPro" id="IPR050564">
    <property type="entry name" value="F420-G6PD/mer"/>
</dbReference>
<evidence type="ECO:0000256" key="1">
    <source>
        <dbReference type="ARBA" id="ARBA00023002"/>
    </source>
</evidence>
<protein>
    <submittedName>
        <fullName evidence="3">Putative flavinoid oxidoreductase</fullName>
    </submittedName>
</protein>
<dbReference type="RefSeq" id="WP_018302516.1">
    <property type="nucleotide sequence ID" value="NZ_KB902285.1"/>
</dbReference>
<gene>
    <name evidence="3" type="ORF">Wenmar_03335</name>
</gene>
<evidence type="ECO:0000313" key="4">
    <source>
        <dbReference type="Proteomes" id="UP000035100"/>
    </source>
</evidence>
<organism evidence="3 4">
    <name type="scientific">Wenxinia marina DSM 24838</name>
    <dbReference type="NCBI Taxonomy" id="1123501"/>
    <lineage>
        <taxon>Bacteria</taxon>
        <taxon>Pseudomonadati</taxon>
        <taxon>Pseudomonadota</taxon>
        <taxon>Alphaproteobacteria</taxon>
        <taxon>Rhodobacterales</taxon>
        <taxon>Roseobacteraceae</taxon>
        <taxon>Wenxinia</taxon>
    </lineage>
</organism>
<dbReference type="PANTHER" id="PTHR43244:SF1">
    <property type="entry name" value="5,10-METHYLENETETRAHYDROMETHANOPTERIN REDUCTASE"/>
    <property type="match status" value="1"/>
</dbReference>
<dbReference type="AlphaFoldDB" id="A0A0D0NIG2"/>
<evidence type="ECO:0000313" key="3">
    <source>
        <dbReference type="EMBL" id="KIQ68120.1"/>
    </source>
</evidence>
<sequence length="332" mass="35970">MPSFGYHASHEQFAPDELLALAISAEAAGFQAVMSSDHFHPWSPGQGQSGFAWSWLGAAMQATSVPFGSLAIPGGWRYHPAIVAQAGATLDRMFPGRFRWMAVGSGQALNEHITGGRWPPKAARNDRVEAAVEIIRALWAGETVSRDGPIPTEEARLYTRPASSPGLVGAALSPATAERVGGWADGMITVNQPPDRLRTMIERFRAGGGEGKPLFLQVHLSFAETDEEARAAALAQWRANIVPANVAETLRMPEDFEAATRTVRSEDLEGHVLVSADLQRHRDWLAEFAELGFEEIYLHNVGLNQRAFLDAFGAHVLPKLATADEEGPDDTS</sequence>
<evidence type="ECO:0000259" key="2">
    <source>
        <dbReference type="Pfam" id="PF00296"/>
    </source>
</evidence>
<keyword evidence="4" id="KW-1185">Reference proteome</keyword>
<dbReference type="PATRIC" id="fig|1123501.6.peg.3462"/>
<dbReference type="CDD" id="cd01097">
    <property type="entry name" value="Tetrahydromethanopterin_reductase"/>
    <property type="match status" value="1"/>
</dbReference>
<dbReference type="OrthoDB" id="180193at2"/>
<dbReference type="SUPFAM" id="SSF51679">
    <property type="entry name" value="Bacterial luciferase-like"/>
    <property type="match status" value="1"/>
</dbReference>
<dbReference type="NCBIfam" id="TIGR03885">
    <property type="entry name" value="flavin_revert"/>
    <property type="match status" value="1"/>
</dbReference>
<accession>A0A0D0NIG2</accession>
<proteinExistence type="predicted"/>
<dbReference type="InterPro" id="IPR011251">
    <property type="entry name" value="Luciferase-like_dom"/>
</dbReference>
<name>A0A0D0NIG2_9RHOB</name>
<dbReference type="NCBIfam" id="TIGR03557">
    <property type="entry name" value="F420_G6P_family"/>
    <property type="match status" value="1"/>
</dbReference>
<dbReference type="STRING" id="1123501.Wenmar_03335"/>
<dbReference type="eggNOG" id="COG2141">
    <property type="taxonomic scope" value="Bacteria"/>
</dbReference>
<dbReference type="Gene3D" id="3.20.20.30">
    <property type="entry name" value="Luciferase-like domain"/>
    <property type="match status" value="1"/>
</dbReference>
<dbReference type="InterPro" id="IPR036661">
    <property type="entry name" value="Luciferase-like_sf"/>
</dbReference>
<reference evidence="3 4" key="1">
    <citation type="submission" date="2013-01" db="EMBL/GenBank/DDBJ databases">
        <authorList>
            <person name="Fiebig A."/>
            <person name="Goeker M."/>
            <person name="Klenk H.-P.P."/>
        </authorList>
    </citation>
    <scope>NUCLEOTIDE SEQUENCE [LARGE SCALE GENOMIC DNA]</scope>
    <source>
        <strain evidence="3 4">DSM 24838</strain>
    </source>
</reference>